<dbReference type="EMBL" id="AOLW01000047">
    <property type="protein sequence ID" value="EMA17191.1"/>
    <property type="molecule type" value="Genomic_DNA"/>
</dbReference>
<feature type="region of interest" description="Disordered" evidence="1">
    <location>
        <begin position="507"/>
        <end position="563"/>
    </location>
</feature>
<dbReference type="RefSeq" id="WP_008312844.1">
    <property type="nucleotide sequence ID" value="NZ_AOLW01000047.1"/>
</dbReference>
<feature type="compositionally biased region" description="Pro residues" evidence="1">
    <location>
        <begin position="534"/>
        <end position="545"/>
    </location>
</feature>
<sequence length="563" mass="62217">MADSTPRTTKLGEDEDGELVAIDWPDGNIDQSLAAQIASTPQTDESHSGDHAGEAGPIPRAASHAGVFGSIDLRSFSLNSTELATTIKRFRDEMYRNQFPVLVPSFTDRCLECGTEFDEERDTCSVCGYTEFEGPSREQKHWLASFVESVNAEGQSLASLLKYEEDFQSYRGVSTILARLKYQQVTKDVAVAGRPIQSMTCWEPTALKELVHADPTRILPVLDEHNRHGGWWTCPAHREEYWEAEDLTFEGDADRPTEVCPHCGSQLAEVGYVETKPGSTRDIRTLYLTHEVIDWARHFPIRNGLDGQSPIRPLIKLQAILQWSRNYDLQYLSPQNDQQLPDKFLVAYGKNVRSSLRASLKEEESNNPWEQGRLMYEGNPDDVDIELLDLSASSGLNGREPMVERLMSQIRAMFGLTDAFENELSDAGGLNAEGTQVEITNSAVAAAHQDTKDKALDKLCRIVAMVDGHCDWELAYVDPKSEDSALSPLEVLQGVELAHKTGTRVTVEDGQLQIPDQDIDPTEAGAATPDSPAAEPPPDGCPPEPASNEQTTDTTTTPSSPNR</sequence>
<gene>
    <name evidence="2" type="ORF">C442_18015</name>
</gene>
<evidence type="ECO:0000256" key="1">
    <source>
        <dbReference type="SAM" id="MobiDB-lite"/>
    </source>
</evidence>
<feature type="region of interest" description="Disordered" evidence="1">
    <location>
        <begin position="37"/>
        <end position="61"/>
    </location>
</feature>
<protein>
    <submittedName>
        <fullName evidence="2">Uncharacterized protein</fullName>
    </submittedName>
</protein>
<accession>M0K7K8</accession>
<dbReference type="Proteomes" id="UP000011623">
    <property type="component" value="Unassembled WGS sequence"/>
</dbReference>
<reference evidence="2 3" key="1">
    <citation type="journal article" date="2014" name="PLoS Genet.">
        <title>Phylogenetically driven sequencing of extremely halophilic archaea reveals strategies for static and dynamic osmo-response.</title>
        <authorList>
            <person name="Becker E.A."/>
            <person name="Seitzer P.M."/>
            <person name="Tritt A."/>
            <person name="Larsen D."/>
            <person name="Krusor M."/>
            <person name="Yao A.I."/>
            <person name="Wu D."/>
            <person name="Madern D."/>
            <person name="Eisen J.A."/>
            <person name="Darling A.E."/>
            <person name="Facciotti M.T."/>
        </authorList>
    </citation>
    <scope>NUCLEOTIDE SEQUENCE [LARGE SCALE GENOMIC DNA]</scope>
    <source>
        <strain evidence="2 3">JCM 13557</strain>
    </source>
</reference>
<comment type="caution">
    <text evidence="2">The sequence shown here is derived from an EMBL/GenBank/DDBJ whole genome shotgun (WGS) entry which is preliminary data.</text>
</comment>
<evidence type="ECO:0000313" key="2">
    <source>
        <dbReference type="EMBL" id="EMA17191.1"/>
    </source>
</evidence>
<proteinExistence type="predicted"/>
<name>M0K7K8_9EURY</name>
<feature type="compositionally biased region" description="Basic and acidic residues" evidence="1">
    <location>
        <begin position="44"/>
        <end position="53"/>
    </location>
</feature>
<dbReference type="AlphaFoldDB" id="M0K7K8"/>
<dbReference type="PATRIC" id="fig|1227452.3.peg.3584"/>
<keyword evidence="3" id="KW-1185">Reference proteome</keyword>
<evidence type="ECO:0000313" key="3">
    <source>
        <dbReference type="Proteomes" id="UP000011623"/>
    </source>
</evidence>
<organism evidence="2 3">
    <name type="scientific">Haloarcula amylolytica JCM 13557</name>
    <dbReference type="NCBI Taxonomy" id="1227452"/>
    <lineage>
        <taxon>Archaea</taxon>
        <taxon>Methanobacteriati</taxon>
        <taxon>Methanobacteriota</taxon>
        <taxon>Stenosarchaea group</taxon>
        <taxon>Halobacteria</taxon>
        <taxon>Halobacteriales</taxon>
        <taxon>Haloarculaceae</taxon>
        <taxon>Haloarcula</taxon>
    </lineage>
</organism>